<sequence length="514" mass="57551">MEVEDALEHHHQEIITPSSCPNPSCSSLPSKSSATLKSPEGLSKSGYYKRKKQFEQMANEVLGPGHKIVIGRPQRVTVEEAAEYYVLHGCKDAQYAGLDRRFYPCLTTVKKYLKKLRENLTSLARDGLAAAILNDLDSLDDFPFHNARVNIGTDKGKDTSKIVWTFVDKEDPQSTKKLRVYKVFVGNDNRENLLPHLILVDEAVKYLQSKVFNTKHGPKTFTCFFIADCKAGSECAGIQGGRPTCPCVYCKVPSSKWKTLQSIPDSELRTIEELVESGEKIAAAEADGTKTPAQIAQLKKNLNSVKAVPMMRNILLKRFVPPVVHIGITAVSSAVKYCRKNGKGPELLAAIESMGVKTHQGTSDFTGPNCRKILKFFSEHPEIDGFAIDLLRAYAKIEKFAVARDLTEEEINSMDLAIKEYFDIMDSRYPDFAGAKVKLHILRFHVMPFVREFKSWGKFSEQGKLTQENTLTNNSVTALEGIHKVKNQTDLRIKSGDDNAKIEYFMAMQLLFLS</sequence>
<organism evidence="2 3">
    <name type="scientific">Panagrolaimus davidi</name>
    <dbReference type="NCBI Taxonomy" id="227884"/>
    <lineage>
        <taxon>Eukaryota</taxon>
        <taxon>Metazoa</taxon>
        <taxon>Ecdysozoa</taxon>
        <taxon>Nematoda</taxon>
        <taxon>Chromadorea</taxon>
        <taxon>Rhabditida</taxon>
        <taxon>Tylenchina</taxon>
        <taxon>Panagrolaimomorpha</taxon>
        <taxon>Panagrolaimoidea</taxon>
        <taxon>Panagrolaimidae</taxon>
        <taxon>Panagrolaimus</taxon>
    </lineage>
</organism>
<protein>
    <submittedName>
        <fullName evidence="3">Uncharacterized protein</fullName>
    </submittedName>
</protein>
<dbReference type="PANTHER" id="PTHR31424">
    <property type="entry name" value="PROTEIN CBG23806"/>
    <property type="match status" value="1"/>
</dbReference>
<evidence type="ECO:0000313" key="2">
    <source>
        <dbReference type="Proteomes" id="UP000887578"/>
    </source>
</evidence>
<feature type="region of interest" description="Disordered" evidence="1">
    <location>
        <begin position="1"/>
        <end position="39"/>
    </location>
</feature>
<name>A0A914QH41_9BILA</name>
<accession>A0A914QH41</accession>
<feature type="compositionally biased region" description="Basic and acidic residues" evidence="1">
    <location>
        <begin position="1"/>
        <end position="13"/>
    </location>
</feature>
<keyword evidence="2" id="KW-1185">Reference proteome</keyword>
<dbReference type="PANTHER" id="PTHR31424:SF3">
    <property type="entry name" value="RING-TYPE DOMAIN-CONTAINING PROTEIN"/>
    <property type="match status" value="1"/>
</dbReference>
<feature type="compositionally biased region" description="Low complexity" evidence="1">
    <location>
        <begin position="16"/>
        <end position="39"/>
    </location>
</feature>
<evidence type="ECO:0000313" key="3">
    <source>
        <dbReference type="WBParaSite" id="PDA_v2.g31208.t1"/>
    </source>
</evidence>
<proteinExistence type="predicted"/>
<dbReference type="AlphaFoldDB" id="A0A914QH41"/>
<reference evidence="3" key="1">
    <citation type="submission" date="2022-11" db="UniProtKB">
        <authorList>
            <consortium name="WormBaseParasite"/>
        </authorList>
    </citation>
    <scope>IDENTIFICATION</scope>
</reference>
<dbReference type="WBParaSite" id="PDA_v2.g31208.t1">
    <property type="protein sequence ID" value="PDA_v2.g31208.t1"/>
    <property type="gene ID" value="PDA_v2.g31208"/>
</dbReference>
<evidence type="ECO:0000256" key="1">
    <source>
        <dbReference type="SAM" id="MobiDB-lite"/>
    </source>
</evidence>
<dbReference type="Proteomes" id="UP000887578">
    <property type="component" value="Unplaced"/>
</dbReference>